<comment type="caution">
    <text evidence="1">The sequence shown here is derived from an EMBL/GenBank/DDBJ whole genome shotgun (WGS) entry which is preliminary data.</text>
</comment>
<dbReference type="AlphaFoldDB" id="A0AAV4Q8N6"/>
<dbReference type="EMBL" id="BPLR01005877">
    <property type="protein sequence ID" value="GIY05764.1"/>
    <property type="molecule type" value="Genomic_DNA"/>
</dbReference>
<proteinExistence type="predicted"/>
<protein>
    <submittedName>
        <fullName evidence="1">Uncharacterized protein</fullName>
    </submittedName>
</protein>
<organism evidence="1 2">
    <name type="scientific">Caerostris extrusa</name>
    <name type="common">Bark spider</name>
    <name type="synonym">Caerostris bankana</name>
    <dbReference type="NCBI Taxonomy" id="172846"/>
    <lineage>
        <taxon>Eukaryota</taxon>
        <taxon>Metazoa</taxon>
        <taxon>Ecdysozoa</taxon>
        <taxon>Arthropoda</taxon>
        <taxon>Chelicerata</taxon>
        <taxon>Arachnida</taxon>
        <taxon>Araneae</taxon>
        <taxon>Araneomorphae</taxon>
        <taxon>Entelegynae</taxon>
        <taxon>Araneoidea</taxon>
        <taxon>Araneidae</taxon>
        <taxon>Caerostris</taxon>
    </lineage>
</organism>
<dbReference type="Proteomes" id="UP001054945">
    <property type="component" value="Unassembled WGS sequence"/>
</dbReference>
<gene>
    <name evidence="1" type="ORF">CEXT_71931</name>
</gene>
<name>A0AAV4Q8N6_CAEEX</name>
<keyword evidence="2" id="KW-1185">Reference proteome</keyword>
<sequence>MKKTFSLNHLRQSSQRKELYWSACFPPHNGLSIRHTKTGEMSFSIVLQSQLSLRARNCQYCYVTSEVLAAIFIFEQKETHDEMETAAFVYFILRKKVQLQHPIYHFFGELSEINERFSIERYLTK</sequence>
<evidence type="ECO:0000313" key="2">
    <source>
        <dbReference type="Proteomes" id="UP001054945"/>
    </source>
</evidence>
<accession>A0AAV4Q8N6</accession>
<reference evidence="1 2" key="1">
    <citation type="submission" date="2021-06" db="EMBL/GenBank/DDBJ databases">
        <title>Caerostris extrusa draft genome.</title>
        <authorList>
            <person name="Kono N."/>
            <person name="Arakawa K."/>
        </authorList>
    </citation>
    <scope>NUCLEOTIDE SEQUENCE [LARGE SCALE GENOMIC DNA]</scope>
</reference>
<evidence type="ECO:0000313" key="1">
    <source>
        <dbReference type="EMBL" id="GIY05764.1"/>
    </source>
</evidence>